<dbReference type="CDD" id="cd00075">
    <property type="entry name" value="HATPase"/>
    <property type="match status" value="1"/>
</dbReference>
<dbReference type="InterPro" id="IPR003661">
    <property type="entry name" value="HisK_dim/P_dom"/>
</dbReference>
<accession>Q3A4R2</accession>
<dbReference type="EMBL" id="CP000142">
    <property type="protein sequence ID" value="ABA88645.1"/>
    <property type="molecule type" value="Genomic_DNA"/>
</dbReference>
<feature type="domain" description="PAS" evidence="14">
    <location>
        <begin position="193"/>
        <end position="249"/>
    </location>
</feature>
<keyword evidence="10" id="KW-1133">Transmembrane helix</keyword>
<dbReference type="GO" id="GO:0000156">
    <property type="term" value="F:phosphorelay response regulator activity"/>
    <property type="evidence" value="ECO:0007669"/>
    <property type="project" value="TreeGrafter"/>
</dbReference>
<dbReference type="SMART" id="SM00091">
    <property type="entry name" value="PAS"/>
    <property type="match status" value="1"/>
</dbReference>
<sequence>MNSLMIEGEGVASQQIKILDLIEKDVLEEIVRDFTKATRVASVLVDLDGQPITREHNFSRVCKEYCRSTPIGRAKCYASDRFGGEESKKIGKPFIYKCLNAGLMDSATPIIVEGYHVATLVMGQVLTKPIAVDKAVDAARRIGIEDVAGYLKALHEVPVMSYERLQSAVNLMCTIAKTISSLAIQKYLSKKAYQKNLHNIINSVSEAIISTDLDGTVTLINKAAIKMFGRESSSIVGQPIFEFFARPEDFREHLTCKKQHAASEMPPVFEVFRPNGQIFYAQASFREIFLSKREAMGYVTVLRDVTQEKKVEKMKEDLIGMLTHDMGNPILSTQRVLELMLDGHLGSLNHRGDEMVALALNSTHKLSGMVSNFLDIFLDECTGLNLCQMPGDMDATLVESIQHVGFSADDKKIRIRFQPGRAGVRMLADWSRLQRTCVNLLENAVRFSPLGGEIVVKAEQLSSDEQGDYILVTIDDQGKGIDKEKQALIFEKFYTTSIRNRDERRGVGLGLTFSKMVVEAHGGRIWVESPYVNDEGEEVTGGRFRFRIPVSTGQQYIVPRGDEHE</sequence>
<gene>
    <name evidence="16" type="ordered locus">Pcar_1399</name>
</gene>
<dbReference type="InterPro" id="IPR000014">
    <property type="entry name" value="PAS"/>
</dbReference>
<evidence type="ECO:0000256" key="8">
    <source>
        <dbReference type="ARBA" id="ARBA00022777"/>
    </source>
</evidence>
<dbReference type="Pfam" id="PF02518">
    <property type="entry name" value="HATPase_c"/>
    <property type="match status" value="1"/>
</dbReference>
<keyword evidence="7" id="KW-0547">Nucleotide-binding</keyword>
<keyword evidence="4" id="KW-0597">Phosphoprotein</keyword>
<dbReference type="RefSeq" id="WP_011341127.1">
    <property type="nucleotide sequence ID" value="NC_007498.2"/>
</dbReference>
<feature type="domain" description="PAC" evidence="15">
    <location>
        <begin position="265"/>
        <end position="317"/>
    </location>
</feature>
<evidence type="ECO:0000256" key="10">
    <source>
        <dbReference type="ARBA" id="ARBA00022989"/>
    </source>
</evidence>
<dbReference type="Pfam" id="PF10114">
    <property type="entry name" value="PocR"/>
    <property type="match status" value="1"/>
</dbReference>
<comment type="subcellular location">
    <subcellularLocation>
        <location evidence="2">Membrane</location>
        <topology evidence="2">Multi-pass membrane protein</topology>
    </subcellularLocation>
</comment>
<evidence type="ECO:0000256" key="4">
    <source>
        <dbReference type="ARBA" id="ARBA00022553"/>
    </source>
</evidence>
<dbReference type="PROSITE" id="PS50112">
    <property type="entry name" value="PAS"/>
    <property type="match status" value="1"/>
</dbReference>
<keyword evidence="12" id="KW-0472">Membrane</keyword>
<dbReference type="CDD" id="cd00082">
    <property type="entry name" value="HisKA"/>
    <property type="match status" value="1"/>
</dbReference>
<keyword evidence="17" id="KW-1185">Reference proteome</keyword>
<keyword evidence="6" id="KW-0812">Transmembrane</keyword>
<keyword evidence="9" id="KW-0067">ATP-binding</keyword>
<keyword evidence="11" id="KW-0902">Two-component regulatory system</keyword>
<dbReference type="KEGG" id="pca:Pcar_1399"/>
<dbReference type="eggNOG" id="COG4936">
    <property type="taxonomic scope" value="Bacteria"/>
</dbReference>
<evidence type="ECO:0000313" key="16">
    <source>
        <dbReference type="EMBL" id="ABA88645.1"/>
    </source>
</evidence>
<dbReference type="GO" id="GO:0030295">
    <property type="term" value="F:protein kinase activator activity"/>
    <property type="evidence" value="ECO:0007669"/>
    <property type="project" value="TreeGrafter"/>
</dbReference>
<keyword evidence="5" id="KW-0808">Transferase</keyword>
<evidence type="ECO:0000256" key="5">
    <source>
        <dbReference type="ARBA" id="ARBA00022679"/>
    </source>
</evidence>
<dbReference type="Pfam" id="PF13426">
    <property type="entry name" value="PAS_9"/>
    <property type="match status" value="1"/>
</dbReference>
<dbReference type="InterPro" id="IPR035965">
    <property type="entry name" value="PAS-like_dom_sf"/>
</dbReference>
<evidence type="ECO:0000256" key="12">
    <source>
        <dbReference type="ARBA" id="ARBA00023136"/>
    </source>
</evidence>
<dbReference type="GO" id="GO:0007234">
    <property type="term" value="P:osmosensory signaling via phosphorelay pathway"/>
    <property type="evidence" value="ECO:0007669"/>
    <property type="project" value="TreeGrafter"/>
</dbReference>
<dbReference type="GO" id="GO:0000155">
    <property type="term" value="F:phosphorelay sensor kinase activity"/>
    <property type="evidence" value="ECO:0007669"/>
    <property type="project" value="InterPro"/>
</dbReference>
<reference evidence="16 17" key="2">
    <citation type="journal article" date="2012" name="BMC Genomics">
        <title>The genome of Pelobacter carbinolicus reveals surprising metabolic capabilities and physiological features.</title>
        <authorList>
            <person name="Aklujkar M."/>
            <person name="Haveman S.A."/>
            <person name="Didonato R.Jr."/>
            <person name="Chertkov O."/>
            <person name="Han C.S."/>
            <person name="Land M.L."/>
            <person name="Brown P."/>
            <person name="Lovley D.R."/>
        </authorList>
    </citation>
    <scope>NUCLEOTIDE SEQUENCE [LARGE SCALE GENOMIC DNA]</scope>
    <source>
        <strain evidence="17">DSM 2380 / NBRC 103641 / GraBd1</strain>
    </source>
</reference>
<dbReference type="OrthoDB" id="9806130at2"/>
<reference evidence="17" key="1">
    <citation type="submission" date="2005-10" db="EMBL/GenBank/DDBJ databases">
        <title>Complete sequence of Pelobacter carbinolicus DSM 2380.</title>
        <authorList>
            <person name="Copeland A."/>
            <person name="Lucas S."/>
            <person name="Lapidus A."/>
            <person name="Barry K."/>
            <person name="Detter J.C."/>
            <person name="Glavina T."/>
            <person name="Hammon N."/>
            <person name="Israni S."/>
            <person name="Pitluck S."/>
            <person name="Chertkov O."/>
            <person name="Schmutz J."/>
            <person name="Larimer F."/>
            <person name="Land M."/>
            <person name="Kyrpides N."/>
            <person name="Ivanova N."/>
            <person name="Richardson P."/>
        </authorList>
    </citation>
    <scope>NUCLEOTIDE SEQUENCE [LARGE SCALE GENOMIC DNA]</scope>
    <source>
        <strain evidence="17">DSM 2380 / NBRC 103641 / GraBd1</strain>
    </source>
</reference>
<dbReference type="InterPro" id="IPR005467">
    <property type="entry name" value="His_kinase_dom"/>
</dbReference>
<dbReference type="InterPro" id="IPR036890">
    <property type="entry name" value="HATPase_C_sf"/>
</dbReference>
<evidence type="ECO:0000256" key="11">
    <source>
        <dbReference type="ARBA" id="ARBA00023012"/>
    </source>
</evidence>
<dbReference type="Proteomes" id="UP000002534">
    <property type="component" value="Chromosome"/>
</dbReference>
<dbReference type="InterPro" id="IPR018771">
    <property type="entry name" value="PocR_dom"/>
</dbReference>
<dbReference type="PANTHER" id="PTHR42878:SF7">
    <property type="entry name" value="SENSOR HISTIDINE KINASE GLRK"/>
    <property type="match status" value="1"/>
</dbReference>
<evidence type="ECO:0000256" key="9">
    <source>
        <dbReference type="ARBA" id="ARBA00022840"/>
    </source>
</evidence>
<dbReference type="GO" id="GO:0005524">
    <property type="term" value="F:ATP binding"/>
    <property type="evidence" value="ECO:0007669"/>
    <property type="project" value="UniProtKB-KW"/>
</dbReference>
<dbReference type="PANTHER" id="PTHR42878">
    <property type="entry name" value="TWO-COMPONENT HISTIDINE KINASE"/>
    <property type="match status" value="1"/>
</dbReference>
<dbReference type="InterPro" id="IPR003594">
    <property type="entry name" value="HATPase_dom"/>
</dbReference>
<dbReference type="AlphaFoldDB" id="Q3A4R2"/>
<evidence type="ECO:0000256" key="1">
    <source>
        <dbReference type="ARBA" id="ARBA00000085"/>
    </source>
</evidence>
<dbReference type="Gene3D" id="3.30.565.10">
    <property type="entry name" value="Histidine kinase-like ATPase, C-terminal domain"/>
    <property type="match status" value="1"/>
</dbReference>
<dbReference type="SUPFAM" id="SSF55785">
    <property type="entry name" value="PYP-like sensor domain (PAS domain)"/>
    <property type="match status" value="1"/>
</dbReference>
<dbReference type="Gene3D" id="1.10.287.130">
    <property type="match status" value="1"/>
</dbReference>
<dbReference type="HOGENOM" id="CLU_482206_0_0_7"/>
<dbReference type="InterPro" id="IPR004358">
    <property type="entry name" value="Sig_transdc_His_kin-like_C"/>
</dbReference>
<proteinExistence type="predicted"/>
<dbReference type="PROSITE" id="PS50109">
    <property type="entry name" value="HIS_KIN"/>
    <property type="match status" value="1"/>
</dbReference>
<dbReference type="STRING" id="338963.Pcar_1399"/>
<dbReference type="eggNOG" id="COG5002">
    <property type="taxonomic scope" value="Bacteria"/>
</dbReference>
<dbReference type="PROSITE" id="PS50113">
    <property type="entry name" value="PAC"/>
    <property type="match status" value="1"/>
</dbReference>
<protein>
    <recommendedName>
        <fullName evidence="3">histidine kinase</fullName>
        <ecNumber evidence="3">2.7.13.3</ecNumber>
    </recommendedName>
</protein>
<dbReference type="SUPFAM" id="SSF47384">
    <property type="entry name" value="Homodimeric domain of signal transducing histidine kinase"/>
    <property type="match status" value="1"/>
</dbReference>
<dbReference type="Gene3D" id="3.30.450.20">
    <property type="entry name" value="PAS domain"/>
    <property type="match status" value="1"/>
</dbReference>
<evidence type="ECO:0000259" key="13">
    <source>
        <dbReference type="PROSITE" id="PS50109"/>
    </source>
</evidence>
<evidence type="ECO:0000256" key="2">
    <source>
        <dbReference type="ARBA" id="ARBA00004141"/>
    </source>
</evidence>
<name>Q3A4R2_SYNC1</name>
<evidence type="ECO:0000256" key="6">
    <source>
        <dbReference type="ARBA" id="ARBA00022692"/>
    </source>
</evidence>
<evidence type="ECO:0000259" key="15">
    <source>
        <dbReference type="PROSITE" id="PS50113"/>
    </source>
</evidence>
<dbReference type="InterPro" id="IPR000700">
    <property type="entry name" value="PAS-assoc_C"/>
</dbReference>
<dbReference type="InterPro" id="IPR036097">
    <property type="entry name" value="HisK_dim/P_sf"/>
</dbReference>
<dbReference type="SMART" id="SM00387">
    <property type="entry name" value="HATPase_c"/>
    <property type="match status" value="1"/>
</dbReference>
<dbReference type="EC" id="2.7.13.3" evidence="3"/>
<evidence type="ECO:0000256" key="7">
    <source>
        <dbReference type="ARBA" id="ARBA00022741"/>
    </source>
</evidence>
<evidence type="ECO:0000256" key="3">
    <source>
        <dbReference type="ARBA" id="ARBA00012438"/>
    </source>
</evidence>
<dbReference type="GO" id="GO:0016020">
    <property type="term" value="C:membrane"/>
    <property type="evidence" value="ECO:0007669"/>
    <property type="project" value="UniProtKB-SubCell"/>
</dbReference>
<evidence type="ECO:0000259" key="14">
    <source>
        <dbReference type="PROSITE" id="PS50112"/>
    </source>
</evidence>
<evidence type="ECO:0000313" key="17">
    <source>
        <dbReference type="Proteomes" id="UP000002534"/>
    </source>
</evidence>
<dbReference type="PRINTS" id="PR00344">
    <property type="entry name" value="BCTRLSENSOR"/>
</dbReference>
<dbReference type="SUPFAM" id="SSF55874">
    <property type="entry name" value="ATPase domain of HSP90 chaperone/DNA topoisomerase II/histidine kinase"/>
    <property type="match status" value="1"/>
</dbReference>
<comment type="catalytic activity">
    <reaction evidence="1">
        <text>ATP + protein L-histidine = ADP + protein N-phospho-L-histidine.</text>
        <dbReference type="EC" id="2.7.13.3"/>
    </reaction>
</comment>
<feature type="domain" description="Histidine kinase" evidence="13">
    <location>
        <begin position="321"/>
        <end position="552"/>
    </location>
</feature>
<dbReference type="InterPro" id="IPR050351">
    <property type="entry name" value="BphY/WalK/GraS-like"/>
</dbReference>
<dbReference type="NCBIfam" id="TIGR00229">
    <property type="entry name" value="sensory_box"/>
    <property type="match status" value="1"/>
</dbReference>
<keyword evidence="8 16" id="KW-0418">Kinase</keyword>
<dbReference type="CDD" id="cd00130">
    <property type="entry name" value="PAS"/>
    <property type="match status" value="1"/>
</dbReference>
<organism evidence="16 17">
    <name type="scientific">Syntrophotalea carbinolica (strain DSM 2380 / NBRC 103641 / GraBd1)</name>
    <name type="common">Pelobacter carbinolicus</name>
    <dbReference type="NCBI Taxonomy" id="338963"/>
    <lineage>
        <taxon>Bacteria</taxon>
        <taxon>Pseudomonadati</taxon>
        <taxon>Thermodesulfobacteriota</taxon>
        <taxon>Desulfuromonadia</taxon>
        <taxon>Desulfuromonadales</taxon>
        <taxon>Syntrophotaleaceae</taxon>
        <taxon>Syntrophotalea</taxon>
    </lineage>
</organism>